<organism evidence="7 8">
    <name type="scientific">Devosia insulae DS-56</name>
    <dbReference type="NCBI Taxonomy" id="1116389"/>
    <lineage>
        <taxon>Bacteria</taxon>
        <taxon>Pseudomonadati</taxon>
        <taxon>Pseudomonadota</taxon>
        <taxon>Alphaproteobacteria</taxon>
        <taxon>Hyphomicrobiales</taxon>
        <taxon>Devosiaceae</taxon>
        <taxon>Devosia</taxon>
    </lineage>
</organism>
<dbReference type="InterPro" id="IPR013249">
    <property type="entry name" value="RNA_pol_sigma70_r4_t2"/>
</dbReference>
<dbReference type="SUPFAM" id="SSF88659">
    <property type="entry name" value="Sigma3 and sigma4 domains of RNA polymerase sigma factors"/>
    <property type="match status" value="1"/>
</dbReference>
<dbReference type="GO" id="GO:0003677">
    <property type="term" value="F:DNA binding"/>
    <property type="evidence" value="ECO:0007669"/>
    <property type="project" value="InterPro"/>
</dbReference>
<keyword evidence="8" id="KW-1185">Reference proteome</keyword>
<dbReference type="PANTHER" id="PTHR43133:SF62">
    <property type="entry name" value="RNA POLYMERASE SIGMA FACTOR SIGZ"/>
    <property type="match status" value="1"/>
</dbReference>
<name>A0A1E5XPT4_9HYPH</name>
<dbReference type="InterPro" id="IPR013324">
    <property type="entry name" value="RNA_pol_sigma_r3/r4-like"/>
</dbReference>
<dbReference type="InterPro" id="IPR036388">
    <property type="entry name" value="WH-like_DNA-bd_sf"/>
</dbReference>
<evidence type="ECO:0000259" key="6">
    <source>
        <dbReference type="Pfam" id="PF08281"/>
    </source>
</evidence>
<dbReference type="EMBL" id="LAJE02000195">
    <property type="protein sequence ID" value="OEO30620.1"/>
    <property type="molecule type" value="Genomic_DNA"/>
</dbReference>
<comment type="similarity">
    <text evidence="1">Belongs to the sigma-70 factor family. ECF subfamily.</text>
</comment>
<dbReference type="InterPro" id="IPR013325">
    <property type="entry name" value="RNA_pol_sigma_r2"/>
</dbReference>
<comment type="caution">
    <text evidence="7">The sequence shown here is derived from an EMBL/GenBank/DDBJ whole genome shotgun (WGS) entry which is preliminary data.</text>
</comment>
<keyword evidence="4" id="KW-0804">Transcription</keyword>
<keyword evidence="2" id="KW-0805">Transcription regulation</keyword>
<dbReference type="GO" id="GO:0006352">
    <property type="term" value="P:DNA-templated transcription initiation"/>
    <property type="evidence" value="ECO:0007669"/>
    <property type="project" value="InterPro"/>
</dbReference>
<evidence type="ECO:0000256" key="1">
    <source>
        <dbReference type="ARBA" id="ARBA00010641"/>
    </source>
</evidence>
<dbReference type="InterPro" id="IPR039425">
    <property type="entry name" value="RNA_pol_sigma-70-like"/>
</dbReference>
<dbReference type="InterPro" id="IPR014284">
    <property type="entry name" value="RNA_pol_sigma-70_dom"/>
</dbReference>
<dbReference type="PANTHER" id="PTHR43133">
    <property type="entry name" value="RNA POLYMERASE ECF-TYPE SIGMA FACTO"/>
    <property type="match status" value="1"/>
</dbReference>
<feature type="domain" description="RNA polymerase sigma-70 region 2" evidence="5">
    <location>
        <begin position="32"/>
        <end position="100"/>
    </location>
</feature>
<keyword evidence="3" id="KW-0731">Sigma factor</keyword>
<dbReference type="InterPro" id="IPR007627">
    <property type="entry name" value="RNA_pol_sigma70_r2"/>
</dbReference>
<dbReference type="Pfam" id="PF08281">
    <property type="entry name" value="Sigma70_r4_2"/>
    <property type="match status" value="1"/>
</dbReference>
<sequence>MEHTVSDIRQTISPETLLARIAKAERAALAALFESEAGRLLAIARRIVRRNDLAEEVVQETFVAVWQRAGQFDPARGSARGWLTTMVRNRALNLLRDGGRLEFHDATTLEALSGREQDAVSAFQTLSDSEGLKQCLGQLDEPKRRAVLLTYVVGMSNGEVAERLAVPLGTAKSWIRRGIAALQECLR</sequence>
<dbReference type="GO" id="GO:0016987">
    <property type="term" value="F:sigma factor activity"/>
    <property type="evidence" value="ECO:0007669"/>
    <property type="project" value="UniProtKB-KW"/>
</dbReference>
<dbReference type="NCBIfam" id="TIGR02937">
    <property type="entry name" value="sigma70-ECF"/>
    <property type="match status" value="1"/>
</dbReference>
<dbReference type="RefSeq" id="WP_069910165.1">
    <property type="nucleotide sequence ID" value="NZ_LAJE02000195.1"/>
</dbReference>
<evidence type="ECO:0000256" key="4">
    <source>
        <dbReference type="ARBA" id="ARBA00023163"/>
    </source>
</evidence>
<dbReference type="Gene3D" id="1.10.10.10">
    <property type="entry name" value="Winged helix-like DNA-binding domain superfamily/Winged helix DNA-binding domain"/>
    <property type="match status" value="1"/>
</dbReference>
<dbReference type="SUPFAM" id="SSF88946">
    <property type="entry name" value="Sigma2 domain of RNA polymerase sigma factors"/>
    <property type="match status" value="1"/>
</dbReference>
<evidence type="ECO:0000259" key="5">
    <source>
        <dbReference type="Pfam" id="PF04542"/>
    </source>
</evidence>
<dbReference type="Gene3D" id="1.10.1740.10">
    <property type="match status" value="1"/>
</dbReference>
<dbReference type="Pfam" id="PF04542">
    <property type="entry name" value="Sigma70_r2"/>
    <property type="match status" value="1"/>
</dbReference>
<evidence type="ECO:0000256" key="2">
    <source>
        <dbReference type="ARBA" id="ARBA00023015"/>
    </source>
</evidence>
<evidence type="ECO:0000256" key="3">
    <source>
        <dbReference type="ARBA" id="ARBA00023082"/>
    </source>
</evidence>
<accession>A0A1E5XPT4</accession>
<evidence type="ECO:0000313" key="8">
    <source>
        <dbReference type="Proteomes" id="UP000095463"/>
    </source>
</evidence>
<reference evidence="7 8" key="1">
    <citation type="journal article" date="2015" name="Genome Announc.">
        <title>Genome Assemblies of Three Soil-Associated Devosia species: D. insulae, D. limi, and D. soli.</title>
        <authorList>
            <person name="Hassan Y.I."/>
            <person name="Lepp D."/>
            <person name="Zhou T."/>
        </authorList>
    </citation>
    <scope>NUCLEOTIDE SEQUENCE [LARGE SCALE GENOMIC DNA]</scope>
    <source>
        <strain evidence="7 8">DS-56</strain>
    </source>
</reference>
<gene>
    <name evidence="7" type="ORF">VW23_020325</name>
</gene>
<evidence type="ECO:0000313" key="7">
    <source>
        <dbReference type="EMBL" id="OEO30620.1"/>
    </source>
</evidence>
<feature type="domain" description="RNA polymerase sigma factor 70 region 4 type 2" evidence="6">
    <location>
        <begin position="132"/>
        <end position="182"/>
    </location>
</feature>
<dbReference type="OrthoDB" id="9780326at2"/>
<dbReference type="Proteomes" id="UP000095463">
    <property type="component" value="Unassembled WGS sequence"/>
</dbReference>
<dbReference type="AlphaFoldDB" id="A0A1E5XPT4"/>
<protein>
    <submittedName>
        <fullName evidence="7">RNA polymerase subunit sigma</fullName>
    </submittedName>
</protein>
<proteinExistence type="inferred from homology"/>